<protein>
    <submittedName>
        <fullName evidence="2">GAF domain-containing protein</fullName>
    </submittedName>
</protein>
<dbReference type="RefSeq" id="WP_190450106.1">
    <property type="nucleotide sequence ID" value="NZ_JAMPLM010000008.1"/>
</dbReference>
<comment type="caution">
    <text evidence="2">The sequence shown here is derived from an EMBL/GenBank/DDBJ whole genome shotgun (WGS) entry which is preliminary data.</text>
</comment>
<evidence type="ECO:0000259" key="1">
    <source>
        <dbReference type="SMART" id="SM00065"/>
    </source>
</evidence>
<dbReference type="SMART" id="SM00065">
    <property type="entry name" value="GAF"/>
    <property type="match status" value="1"/>
</dbReference>
<sequence length="213" mass="23840">MVFWGDHTGEPSSYRGWKVLADTSKINTPSELDKFCKKLFQWLQVHMAVDTVTLLLPDSGNQDLTVRSTIGLEEEISQQIFIPIGKGFAGNIAENKLPVVVENLAAVEVVSPVLRNKGLQSMVGVPLQLVHSVVGVLHVGTFQPRKFNERDIQQLQLVVNLLQPVIANAGVYNFDQRYYSQAACNSWKGKYYQLVKMLLGSKQAQSLQYDISY</sequence>
<dbReference type="Proteomes" id="UP001476950">
    <property type="component" value="Unassembled WGS sequence"/>
</dbReference>
<keyword evidence="3" id="KW-1185">Reference proteome</keyword>
<organism evidence="2 3">
    <name type="scientific">Stenomitos frigidus AS-A4</name>
    <dbReference type="NCBI Taxonomy" id="2933935"/>
    <lineage>
        <taxon>Bacteria</taxon>
        <taxon>Bacillati</taxon>
        <taxon>Cyanobacteriota</taxon>
        <taxon>Cyanophyceae</taxon>
        <taxon>Leptolyngbyales</taxon>
        <taxon>Leptolyngbyaceae</taxon>
        <taxon>Stenomitos</taxon>
    </lineage>
</organism>
<evidence type="ECO:0000313" key="2">
    <source>
        <dbReference type="EMBL" id="MEP1059056.1"/>
    </source>
</evidence>
<dbReference type="Gene3D" id="3.30.450.40">
    <property type="match status" value="1"/>
</dbReference>
<dbReference type="InterPro" id="IPR029016">
    <property type="entry name" value="GAF-like_dom_sf"/>
</dbReference>
<feature type="domain" description="GAF" evidence="1">
    <location>
        <begin position="31"/>
        <end position="176"/>
    </location>
</feature>
<dbReference type="EMBL" id="JAMPLM010000008">
    <property type="protein sequence ID" value="MEP1059056.1"/>
    <property type="molecule type" value="Genomic_DNA"/>
</dbReference>
<dbReference type="SUPFAM" id="SSF55781">
    <property type="entry name" value="GAF domain-like"/>
    <property type="match status" value="1"/>
</dbReference>
<evidence type="ECO:0000313" key="3">
    <source>
        <dbReference type="Proteomes" id="UP001476950"/>
    </source>
</evidence>
<dbReference type="Pfam" id="PF13185">
    <property type="entry name" value="GAF_2"/>
    <property type="match status" value="1"/>
</dbReference>
<dbReference type="InterPro" id="IPR003018">
    <property type="entry name" value="GAF"/>
</dbReference>
<name>A0ABV0KJ67_9CYAN</name>
<proteinExistence type="predicted"/>
<accession>A0ABV0KJ67</accession>
<gene>
    <name evidence="2" type="ORF">NDI38_11470</name>
</gene>
<reference evidence="2 3" key="1">
    <citation type="submission" date="2022-04" db="EMBL/GenBank/DDBJ databases">
        <title>Positive selection, recombination, and allopatry shape intraspecific diversity of widespread and dominant cyanobacteria.</title>
        <authorList>
            <person name="Wei J."/>
            <person name="Shu W."/>
            <person name="Hu C."/>
        </authorList>
    </citation>
    <scope>NUCLEOTIDE SEQUENCE [LARGE SCALE GENOMIC DNA]</scope>
    <source>
        <strain evidence="2 3">AS-A4</strain>
    </source>
</reference>